<dbReference type="EMBL" id="NMQW01000016">
    <property type="protein sequence ID" value="OXM86262.1"/>
    <property type="molecule type" value="Genomic_DNA"/>
</dbReference>
<reference evidence="1 2" key="1">
    <citation type="submission" date="2017-07" db="EMBL/GenBank/DDBJ databases">
        <title>Genome sequencing and assembly of Paenibacillus rigui.</title>
        <authorList>
            <person name="Mayilraj S."/>
        </authorList>
    </citation>
    <scope>NUCLEOTIDE SEQUENCE [LARGE SCALE GENOMIC DNA]</scope>
    <source>
        <strain evidence="1 2">JCM 16352</strain>
    </source>
</reference>
<name>A0A229US90_9BACL</name>
<proteinExistence type="predicted"/>
<comment type="caution">
    <text evidence="1">The sequence shown here is derived from an EMBL/GenBank/DDBJ whole genome shotgun (WGS) entry which is preliminary data.</text>
</comment>
<gene>
    <name evidence="1" type="ORF">CF651_10995</name>
</gene>
<dbReference type="AlphaFoldDB" id="A0A229US90"/>
<dbReference type="RefSeq" id="WP_094014910.1">
    <property type="nucleotide sequence ID" value="NZ_NMQW01000016.1"/>
</dbReference>
<sequence>MARIIMDKYNYYAYIGVFDKKDYGHLSLIMDTNTAINLEKYYYKPKSLNNNSLEATRDFLLTNFTSDTIYGFALQEACWDYNLASINDLQFQKMSLALENQYTWNKEKIISHAQSPGIAFNGSPYREKVTSFTSILDHLQSNPLLAGSYASVLKIMLLQKRAKSNKLKLIDEYVHFVNYELMADLALETQVAFYYLLGNPNMQEIGDRIFKFDSKKVPVLLNAWNTAWDFFYLRLLQRSFFENSFLNSISPKLVTADKGIIGLASLCSLEGVISTIDAPLPLISFNYENIRPEYMAEAERINKDLYFGSIQRELRRRAIPNLDLHVKTLINKLEQELLSVSEL</sequence>
<organism evidence="1 2">
    <name type="scientific">Paenibacillus rigui</name>
    <dbReference type="NCBI Taxonomy" id="554312"/>
    <lineage>
        <taxon>Bacteria</taxon>
        <taxon>Bacillati</taxon>
        <taxon>Bacillota</taxon>
        <taxon>Bacilli</taxon>
        <taxon>Bacillales</taxon>
        <taxon>Paenibacillaceae</taxon>
        <taxon>Paenibacillus</taxon>
    </lineage>
</organism>
<keyword evidence="2" id="KW-1185">Reference proteome</keyword>
<dbReference type="Proteomes" id="UP000215509">
    <property type="component" value="Unassembled WGS sequence"/>
</dbReference>
<protein>
    <submittedName>
        <fullName evidence="1">Uncharacterized protein</fullName>
    </submittedName>
</protein>
<dbReference type="OrthoDB" id="2595837at2"/>
<evidence type="ECO:0000313" key="1">
    <source>
        <dbReference type="EMBL" id="OXM86262.1"/>
    </source>
</evidence>
<accession>A0A229US90</accession>
<evidence type="ECO:0000313" key="2">
    <source>
        <dbReference type="Proteomes" id="UP000215509"/>
    </source>
</evidence>